<gene>
    <name evidence="1" type="ORF">PILCRDRAFT_810933</name>
</gene>
<accession>A0A0C3BYN0</accession>
<organism evidence="1 2">
    <name type="scientific">Piloderma croceum (strain F 1598)</name>
    <dbReference type="NCBI Taxonomy" id="765440"/>
    <lineage>
        <taxon>Eukaryota</taxon>
        <taxon>Fungi</taxon>
        <taxon>Dikarya</taxon>
        <taxon>Basidiomycota</taxon>
        <taxon>Agaricomycotina</taxon>
        <taxon>Agaricomycetes</taxon>
        <taxon>Agaricomycetidae</taxon>
        <taxon>Atheliales</taxon>
        <taxon>Atheliaceae</taxon>
        <taxon>Piloderma</taxon>
    </lineage>
</organism>
<proteinExistence type="predicted"/>
<name>A0A0C3BYN0_PILCF</name>
<dbReference type="EMBL" id="KN832971">
    <property type="protein sequence ID" value="KIM91653.1"/>
    <property type="molecule type" value="Genomic_DNA"/>
</dbReference>
<keyword evidence="2" id="KW-1185">Reference proteome</keyword>
<protein>
    <submittedName>
        <fullName evidence="1">Uncharacterized protein</fullName>
    </submittedName>
</protein>
<evidence type="ECO:0000313" key="2">
    <source>
        <dbReference type="Proteomes" id="UP000054166"/>
    </source>
</evidence>
<dbReference type="Proteomes" id="UP000054166">
    <property type="component" value="Unassembled WGS sequence"/>
</dbReference>
<sequence length="108" mass="12400">MDFSNCARRSFALMGGHRICSTRRAHYERYIQKPNTVTATGILCPCWPWDHERRQVIGRHACPCRRPVSVEYLLQFSKNASRSALSKLAIMSLGFFRARASGYFVCNL</sequence>
<dbReference type="InParanoid" id="A0A0C3BYN0"/>
<reference evidence="1 2" key="1">
    <citation type="submission" date="2014-04" db="EMBL/GenBank/DDBJ databases">
        <authorList>
            <consortium name="DOE Joint Genome Institute"/>
            <person name="Kuo A."/>
            <person name="Tarkka M."/>
            <person name="Buscot F."/>
            <person name="Kohler A."/>
            <person name="Nagy L.G."/>
            <person name="Floudas D."/>
            <person name="Copeland A."/>
            <person name="Barry K.W."/>
            <person name="Cichocki N."/>
            <person name="Veneault-Fourrey C."/>
            <person name="LaButti K."/>
            <person name="Lindquist E.A."/>
            <person name="Lipzen A."/>
            <person name="Lundell T."/>
            <person name="Morin E."/>
            <person name="Murat C."/>
            <person name="Sun H."/>
            <person name="Tunlid A."/>
            <person name="Henrissat B."/>
            <person name="Grigoriev I.V."/>
            <person name="Hibbett D.S."/>
            <person name="Martin F."/>
            <person name="Nordberg H.P."/>
            <person name="Cantor M.N."/>
            <person name="Hua S.X."/>
        </authorList>
    </citation>
    <scope>NUCLEOTIDE SEQUENCE [LARGE SCALE GENOMIC DNA]</scope>
    <source>
        <strain evidence="1 2">F 1598</strain>
    </source>
</reference>
<dbReference type="AlphaFoldDB" id="A0A0C3BYN0"/>
<reference evidence="2" key="2">
    <citation type="submission" date="2015-01" db="EMBL/GenBank/DDBJ databases">
        <title>Evolutionary Origins and Diversification of the Mycorrhizal Mutualists.</title>
        <authorList>
            <consortium name="DOE Joint Genome Institute"/>
            <consortium name="Mycorrhizal Genomics Consortium"/>
            <person name="Kohler A."/>
            <person name="Kuo A."/>
            <person name="Nagy L.G."/>
            <person name="Floudas D."/>
            <person name="Copeland A."/>
            <person name="Barry K.W."/>
            <person name="Cichocki N."/>
            <person name="Veneault-Fourrey C."/>
            <person name="LaButti K."/>
            <person name="Lindquist E.A."/>
            <person name="Lipzen A."/>
            <person name="Lundell T."/>
            <person name="Morin E."/>
            <person name="Murat C."/>
            <person name="Riley R."/>
            <person name="Ohm R."/>
            <person name="Sun H."/>
            <person name="Tunlid A."/>
            <person name="Henrissat B."/>
            <person name="Grigoriev I.V."/>
            <person name="Hibbett D.S."/>
            <person name="Martin F."/>
        </authorList>
    </citation>
    <scope>NUCLEOTIDE SEQUENCE [LARGE SCALE GENOMIC DNA]</scope>
    <source>
        <strain evidence="2">F 1598</strain>
    </source>
</reference>
<evidence type="ECO:0000313" key="1">
    <source>
        <dbReference type="EMBL" id="KIM91653.1"/>
    </source>
</evidence>
<dbReference type="HOGENOM" id="CLU_2197911_0_0_1"/>